<feature type="transmembrane region" description="Helical" evidence="7">
    <location>
        <begin position="61"/>
        <end position="81"/>
    </location>
</feature>
<proteinExistence type="inferred from homology"/>
<evidence type="ECO:0000256" key="8">
    <source>
        <dbReference type="SAM" id="MobiDB-lite"/>
    </source>
</evidence>
<feature type="transmembrane region" description="Helical" evidence="7">
    <location>
        <begin position="28"/>
        <end position="49"/>
    </location>
</feature>
<keyword evidence="4 7" id="KW-0812">Transmembrane</keyword>
<dbReference type="PANTHER" id="PTHR30589:SF0">
    <property type="entry name" value="PHOSPHATIDYLGLYCEROL--PROLIPOPROTEIN DIACYLGLYCERYL TRANSFERASE"/>
    <property type="match status" value="1"/>
</dbReference>
<evidence type="ECO:0000256" key="1">
    <source>
        <dbReference type="ARBA" id="ARBA00007150"/>
    </source>
</evidence>
<evidence type="ECO:0000313" key="9">
    <source>
        <dbReference type="EMBL" id="MBC8543827.1"/>
    </source>
</evidence>
<keyword evidence="10" id="KW-1185">Reference proteome</keyword>
<dbReference type="PANTHER" id="PTHR30589">
    <property type="entry name" value="PROLIPOPROTEIN DIACYLGLYCERYL TRANSFERASE"/>
    <property type="match status" value="1"/>
</dbReference>
<dbReference type="PROSITE" id="PS01311">
    <property type="entry name" value="LGT"/>
    <property type="match status" value="1"/>
</dbReference>
<evidence type="ECO:0000256" key="7">
    <source>
        <dbReference type="HAMAP-Rule" id="MF_01147"/>
    </source>
</evidence>
<dbReference type="EC" id="2.5.1.145" evidence="7"/>
<comment type="catalytic activity">
    <reaction evidence="7">
        <text>L-cysteinyl-[prolipoprotein] + a 1,2-diacyl-sn-glycero-3-phospho-(1'-sn-glycerol) = an S-1,2-diacyl-sn-glyceryl-L-cysteinyl-[prolipoprotein] + sn-glycerol 1-phosphate + H(+)</text>
        <dbReference type="Rhea" id="RHEA:56712"/>
        <dbReference type="Rhea" id="RHEA-COMP:14679"/>
        <dbReference type="Rhea" id="RHEA-COMP:14680"/>
        <dbReference type="ChEBI" id="CHEBI:15378"/>
        <dbReference type="ChEBI" id="CHEBI:29950"/>
        <dbReference type="ChEBI" id="CHEBI:57685"/>
        <dbReference type="ChEBI" id="CHEBI:64716"/>
        <dbReference type="ChEBI" id="CHEBI:140658"/>
        <dbReference type="EC" id="2.5.1.145"/>
    </reaction>
</comment>
<evidence type="ECO:0000256" key="3">
    <source>
        <dbReference type="ARBA" id="ARBA00022679"/>
    </source>
</evidence>
<dbReference type="Proteomes" id="UP000657006">
    <property type="component" value="Unassembled WGS sequence"/>
</dbReference>
<gene>
    <name evidence="7" type="primary">lgt</name>
    <name evidence="9" type="ORF">H8730_09735</name>
</gene>
<evidence type="ECO:0000256" key="6">
    <source>
        <dbReference type="ARBA" id="ARBA00023136"/>
    </source>
</evidence>
<dbReference type="GO" id="GO:0005886">
    <property type="term" value="C:plasma membrane"/>
    <property type="evidence" value="ECO:0007669"/>
    <property type="project" value="UniProtKB-SubCell"/>
</dbReference>
<feature type="transmembrane region" description="Helical" evidence="7">
    <location>
        <begin position="101"/>
        <end position="119"/>
    </location>
</feature>
<evidence type="ECO:0000313" key="10">
    <source>
        <dbReference type="Proteomes" id="UP000657006"/>
    </source>
</evidence>
<feature type="transmembrane region" description="Helical" evidence="7">
    <location>
        <begin position="260"/>
        <end position="277"/>
    </location>
</feature>
<comment type="subcellular location">
    <subcellularLocation>
        <location evidence="7">Cell membrane</location>
        <topology evidence="7">Multi-pass membrane protein</topology>
    </subcellularLocation>
</comment>
<feature type="compositionally biased region" description="Basic and acidic residues" evidence="8">
    <location>
        <begin position="320"/>
        <end position="333"/>
    </location>
</feature>
<dbReference type="NCBIfam" id="TIGR00544">
    <property type="entry name" value="lgt"/>
    <property type="match status" value="1"/>
</dbReference>
<dbReference type="AlphaFoldDB" id="A0A926HXJ2"/>
<evidence type="ECO:0000256" key="2">
    <source>
        <dbReference type="ARBA" id="ARBA00022475"/>
    </source>
</evidence>
<feature type="region of interest" description="Disordered" evidence="8">
    <location>
        <begin position="299"/>
        <end position="333"/>
    </location>
</feature>
<feature type="transmembrane region" description="Helical" evidence="7">
    <location>
        <begin position="126"/>
        <end position="144"/>
    </location>
</feature>
<feature type="binding site" evidence="7">
    <location>
        <position position="145"/>
    </location>
    <ligand>
        <name>a 1,2-diacyl-sn-glycero-3-phospho-(1'-sn-glycerol)</name>
        <dbReference type="ChEBI" id="CHEBI:64716"/>
    </ligand>
</feature>
<name>A0A926HXJ2_9FIRM</name>
<dbReference type="HAMAP" id="MF_01147">
    <property type="entry name" value="Lgt"/>
    <property type="match status" value="1"/>
</dbReference>
<keyword evidence="2 7" id="KW-1003">Cell membrane</keyword>
<dbReference type="EMBL" id="JACRSQ010000013">
    <property type="protein sequence ID" value="MBC8543827.1"/>
    <property type="molecule type" value="Genomic_DNA"/>
</dbReference>
<reference evidence="9" key="1">
    <citation type="submission" date="2020-08" db="EMBL/GenBank/DDBJ databases">
        <title>Genome public.</title>
        <authorList>
            <person name="Liu C."/>
            <person name="Sun Q."/>
        </authorList>
    </citation>
    <scope>NUCLEOTIDE SEQUENCE</scope>
    <source>
        <strain evidence="9">NSJ-32</strain>
    </source>
</reference>
<dbReference type="GO" id="GO:0042158">
    <property type="term" value="P:lipoprotein biosynthetic process"/>
    <property type="evidence" value="ECO:0007669"/>
    <property type="project" value="UniProtKB-UniRule"/>
</dbReference>
<dbReference type="GO" id="GO:0008961">
    <property type="term" value="F:phosphatidylglycerol-prolipoprotein diacylglyceryl transferase activity"/>
    <property type="evidence" value="ECO:0007669"/>
    <property type="project" value="UniProtKB-UniRule"/>
</dbReference>
<feature type="compositionally biased region" description="Polar residues" evidence="8">
    <location>
        <begin position="300"/>
        <end position="318"/>
    </location>
</feature>
<protein>
    <recommendedName>
        <fullName evidence="7">Phosphatidylglycerol--prolipoprotein diacylglyceryl transferase</fullName>
        <ecNumber evidence="7">2.5.1.145</ecNumber>
    </recommendedName>
</protein>
<organism evidence="9 10">
    <name type="scientific">Bianquea renquensis</name>
    <dbReference type="NCBI Taxonomy" id="2763661"/>
    <lineage>
        <taxon>Bacteria</taxon>
        <taxon>Bacillati</taxon>
        <taxon>Bacillota</taxon>
        <taxon>Clostridia</taxon>
        <taxon>Eubacteriales</taxon>
        <taxon>Bianqueaceae</taxon>
        <taxon>Bianquea</taxon>
    </lineage>
</organism>
<keyword evidence="5 7" id="KW-1133">Transmembrane helix</keyword>
<feature type="transmembrane region" description="Helical" evidence="7">
    <location>
        <begin position="223"/>
        <end position="240"/>
    </location>
</feature>
<accession>A0A926HXJ2</accession>
<comment type="similarity">
    <text evidence="1 7">Belongs to the Lgt family.</text>
</comment>
<sequence>MPDIWFPNLGIKIAHLSKSAFSIFGLEIAWYGIIIAIGVIAGYLVAAGIARRTKQNPEMYLDFLIFALIFAIIGARLYYVIFSWDQYKDNLLQIFNLRNGGLAIFGGVIGAVATAVVFCKKKKYDFWLLADTAVPGLILGQAIGRWGNFFNQEAFGGFSDGLFAMRLNVETAAYTTPELLQKAIETGGTTYIQVHPTFLYESVWCLIVFAIMLLVWKKRKFGGQIFSIYLIGYGLGRVWIEGLRTDQLLLWNTQIPVSQLLSLLLVIGGIALMYVKYRPYRLQKQENAMKDLHFAPGFEQSRQQDTGEGVESTDNSEVTAPEKPENSSENVKD</sequence>
<feature type="transmembrane region" description="Helical" evidence="7">
    <location>
        <begin position="198"/>
        <end position="216"/>
    </location>
</feature>
<keyword evidence="9" id="KW-0328">Glycosyltransferase</keyword>
<keyword evidence="3 7" id="KW-0808">Transferase</keyword>
<comment type="function">
    <text evidence="7">Catalyzes the transfer of the diacylglyceryl group from phosphatidylglycerol to the sulfhydryl group of the N-terminal cysteine of a prolipoprotein, the first step in the formation of mature lipoproteins.</text>
</comment>
<evidence type="ECO:0000256" key="4">
    <source>
        <dbReference type="ARBA" id="ARBA00022692"/>
    </source>
</evidence>
<comment type="pathway">
    <text evidence="7">Protein modification; lipoprotein biosynthesis (diacylglyceryl transfer).</text>
</comment>
<dbReference type="Pfam" id="PF01790">
    <property type="entry name" value="LGT"/>
    <property type="match status" value="1"/>
</dbReference>
<evidence type="ECO:0000256" key="5">
    <source>
        <dbReference type="ARBA" id="ARBA00022989"/>
    </source>
</evidence>
<comment type="caution">
    <text evidence="9">The sequence shown here is derived from an EMBL/GenBank/DDBJ whole genome shotgun (WGS) entry which is preliminary data.</text>
</comment>
<keyword evidence="6 7" id="KW-0472">Membrane</keyword>
<dbReference type="RefSeq" id="WP_177715273.1">
    <property type="nucleotide sequence ID" value="NZ_JACRSQ010000013.1"/>
</dbReference>
<dbReference type="InterPro" id="IPR001640">
    <property type="entry name" value="Lgt"/>
</dbReference>